<dbReference type="GO" id="GO:0004553">
    <property type="term" value="F:hydrolase activity, hydrolyzing O-glycosyl compounds"/>
    <property type="evidence" value="ECO:0007669"/>
    <property type="project" value="InterPro"/>
</dbReference>
<dbReference type="Proteomes" id="UP000293874">
    <property type="component" value="Unassembled WGS sequence"/>
</dbReference>
<feature type="chain" id="PRO_5020944465" description="Cellulase (Glycosyl hydrolase family 5)" evidence="1">
    <location>
        <begin position="19"/>
        <end position="838"/>
    </location>
</feature>
<evidence type="ECO:0000256" key="1">
    <source>
        <dbReference type="SAM" id="SignalP"/>
    </source>
</evidence>
<dbReference type="Gene3D" id="3.20.20.80">
    <property type="entry name" value="Glycosidases"/>
    <property type="match status" value="1"/>
</dbReference>
<gene>
    <name evidence="2" type="ORF">EV199_1329</name>
</gene>
<accession>A0A4Q7N200</accession>
<proteinExistence type="predicted"/>
<keyword evidence="3" id="KW-1185">Reference proteome</keyword>
<reference evidence="2 3" key="1">
    <citation type="submission" date="2019-02" db="EMBL/GenBank/DDBJ databases">
        <title>Genomic Encyclopedia of Type Strains, Phase IV (KMG-IV): sequencing the most valuable type-strain genomes for metagenomic binning, comparative biology and taxonomic classification.</title>
        <authorList>
            <person name="Goeker M."/>
        </authorList>
    </citation>
    <scope>NUCLEOTIDE SEQUENCE [LARGE SCALE GENOMIC DNA]</scope>
    <source>
        <strain evidence="2 3">DSM 18116</strain>
    </source>
</reference>
<evidence type="ECO:0000313" key="3">
    <source>
        <dbReference type="Proteomes" id="UP000293874"/>
    </source>
</evidence>
<evidence type="ECO:0000313" key="2">
    <source>
        <dbReference type="EMBL" id="RZS75463.1"/>
    </source>
</evidence>
<evidence type="ECO:0008006" key="4">
    <source>
        <dbReference type="Google" id="ProtNLM"/>
    </source>
</evidence>
<sequence length="838" mass="95415">MRLCVFVILVCFSLPLLAQSDLLYVDKEGVLRRKSDQQEQSFFGVNYTLPFAYAYRHVKAMGLNPEQVIDADVYHFARLGLDAFRVHVWDTEISDAEGNLLNNEHLRLFDYLIKKLKERNIRILITPIAYWGNGYPDRNEETQGFSNKFRYNKKKLVTNDTAIAAQENYIKQLLLHVNPYTKLSYRDDPGIIACEINNEPDHGEDNKQTTAYINRMADAVRSINWKKPVFYNISQAYRNEEAFLAARVDGFTYQWYSNGLVANHTTPGNTLPYVDNYAIPYKDWPGFADKAKIIYEFDAADVRSSYMYPAMARSFRTAGFQWATQFAWDPTPLAYANTEYQTHYLNLAYTPAKAISFMIAGKAFHRVPRFKTYGGFPADTSFEQFRVSYKEDLSELNSGTEFYYSNNTNTKPVTPSKLQHIAGVGNSPLVSYSGTGAYFLDRVAPGVWRLELMPDAVGMKDPFTSAALNDTATYIVWKQQNMQVQLPDLGKRFRIMPLNQDNKNKSLSTTDGRFTAGPGVYLLSAKEVNPATLKLHSLPLGMREFYAPPSMQLPAVKVFAEPPREFPAGQDLPVSATVLSLPEGEELELQVNSNFLPLTKQTVYNYAAIIPASMVDEGELRLAIRLKKSGYVVQNLRSVRVLDQTARLELFNARKVQEDTVLKSWWRIKNFPDWNRRTHYKFDTSENGVVSYKASADTFNFDIPFIGWQYSCNMTDITLQGENIYSTIKLTGAPANGKAASIRLILVDHNGNAYGRNLTLEGTSKTYELSISSFSKSPFLLIPRPYPMFLPLWFNSTVYPPLQLPSIEKIQVLYMPEENEKAEKEKGYLIEAIWGAKD</sequence>
<dbReference type="RefSeq" id="WP_130539830.1">
    <property type="nucleotide sequence ID" value="NZ_CP042431.1"/>
</dbReference>
<dbReference type="AlphaFoldDB" id="A0A4Q7N200"/>
<dbReference type="EMBL" id="SGXA01000001">
    <property type="protein sequence ID" value="RZS75463.1"/>
    <property type="molecule type" value="Genomic_DNA"/>
</dbReference>
<organism evidence="2 3">
    <name type="scientific">Pseudobacter ginsenosidimutans</name>
    <dbReference type="NCBI Taxonomy" id="661488"/>
    <lineage>
        <taxon>Bacteria</taxon>
        <taxon>Pseudomonadati</taxon>
        <taxon>Bacteroidota</taxon>
        <taxon>Chitinophagia</taxon>
        <taxon>Chitinophagales</taxon>
        <taxon>Chitinophagaceae</taxon>
        <taxon>Pseudobacter</taxon>
    </lineage>
</organism>
<feature type="signal peptide" evidence="1">
    <location>
        <begin position="1"/>
        <end position="18"/>
    </location>
</feature>
<dbReference type="SUPFAM" id="SSF51445">
    <property type="entry name" value="(Trans)glycosidases"/>
    <property type="match status" value="1"/>
</dbReference>
<dbReference type="InterPro" id="IPR045053">
    <property type="entry name" value="MAN-like"/>
</dbReference>
<keyword evidence="1" id="KW-0732">Signal</keyword>
<name>A0A4Q7N200_9BACT</name>
<dbReference type="InterPro" id="IPR017853">
    <property type="entry name" value="GH"/>
</dbReference>
<dbReference type="PANTHER" id="PTHR31451">
    <property type="match status" value="1"/>
</dbReference>
<protein>
    <recommendedName>
        <fullName evidence="4">Cellulase (Glycosyl hydrolase family 5)</fullName>
    </recommendedName>
</protein>
<dbReference type="OrthoDB" id="9809937at2"/>
<comment type="caution">
    <text evidence="2">The sequence shown here is derived from an EMBL/GenBank/DDBJ whole genome shotgun (WGS) entry which is preliminary data.</text>
</comment>